<accession>A0A3P8DSU9</accession>
<dbReference type="Proteomes" id="UP000050761">
    <property type="component" value="Unassembled WGS sequence"/>
</dbReference>
<organism evidence="2 3">
    <name type="scientific">Heligmosomoides polygyrus</name>
    <name type="common">Parasitic roundworm</name>
    <dbReference type="NCBI Taxonomy" id="6339"/>
    <lineage>
        <taxon>Eukaryota</taxon>
        <taxon>Metazoa</taxon>
        <taxon>Ecdysozoa</taxon>
        <taxon>Nematoda</taxon>
        <taxon>Chromadorea</taxon>
        <taxon>Rhabditida</taxon>
        <taxon>Rhabditina</taxon>
        <taxon>Rhabditomorpha</taxon>
        <taxon>Strongyloidea</taxon>
        <taxon>Heligmosomidae</taxon>
        <taxon>Heligmosomoides</taxon>
    </lineage>
</organism>
<proteinExistence type="predicted"/>
<evidence type="ECO:0000313" key="1">
    <source>
        <dbReference type="EMBL" id="VDP54767.1"/>
    </source>
</evidence>
<accession>A0A183GTB2</accession>
<gene>
    <name evidence="1" type="ORF">HPBE_LOCUS25931</name>
</gene>
<evidence type="ECO:0000313" key="3">
    <source>
        <dbReference type="WBParaSite" id="HPBE_0002593201-mRNA-1"/>
    </source>
</evidence>
<dbReference type="AlphaFoldDB" id="A0A183GTB2"/>
<sequence>MLADFDRAGLQMDVTKAIFMRSTTTMTKLRRWTEGNKGLGAFKTVEEVVKKTKPIRLYCSSCVNIHLRDLGHMETG</sequence>
<name>A0A183GTB2_HELPZ</name>
<dbReference type="EMBL" id="UZAH01038866">
    <property type="protein sequence ID" value="VDP54767.1"/>
    <property type="molecule type" value="Genomic_DNA"/>
</dbReference>
<protein>
    <submittedName>
        <fullName evidence="3">Glutaredoxin domain-containing protein</fullName>
    </submittedName>
</protein>
<dbReference type="WBParaSite" id="HPBE_0002593201-mRNA-1">
    <property type="protein sequence ID" value="HPBE_0002593201-mRNA-1"/>
    <property type="gene ID" value="HPBE_0002593201"/>
</dbReference>
<keyword evidence="2" id="KW-1185">Reference proteome</keyword>
<reference evidence="1 2" key="1">
    <citation type="submission" date="2018-11" db="EMBL/GenBank/DDBJ databases">
        <authorList>
            <consortium name="Pathogen Informatics"/>
        </authorList>
    </citation>
    <scope>NUCLEOTIDE SEQUENCE [LARGE SCALE GENOMIC DNA]</scope>
</reference>
<reference evidence="3" key="2">
    <citation type="submission" date="2019-09" db="UniProtKB">
        <authorList>
            <consortium name="WormBaseParasite"/>
        </authorList>
    </citation>
    <scope>IDENTIFICATION</scope>
</reference>
<evidence type="ECO:0000313" key="2">
    <source>
        <dbReference type="Proteomes" id="UP000050761"/>
    </source>
</evidence>